<dbReference type="Pfam" id="PF04122">
    <property type="entry name" value="CW_binding_2"/>
    <property type="match status" value="3"/>
</dbReference>
<dbReference type="SUPFAM" id="SSF51004">
    <property type="entry name" value="C-terminal (heme d1) domain of cytochrome cd1-nitrite reductase"/>
    <property type="match status" value="1"/>
</dbReference>
<dbReference type="PANTHER" id="PTHR30032:SF8">
    <property type="entry name" value="GERMINATION-SPECIFIC N-ACETYLMURAMOYL-L-ALANINE AMIDASE"/>
    <property type="match status" value="1"/>
</dbReference>
<keyword evidence="3" id="KW-1185">Reference proteome</keyword>
<sequence length="676" mass="65975">MPDTGRYIKRFTVGLAISAVVAGAALGALPANAATPRSAVVGTVTLPAGGYAYASVPAVAVDAGHNALYALVSGDHSSLSVVDLASNTVAKTIPLAKAVDDVALDAGRGLVYVTRTDVNAQTGSVLVFSTATKALVATIPLGAFLPTAGSGASGIGVDSVTGSIYLAGIATSGNTSGPRLKVLSAAQITTAIGGAAVTPTTVSLPFGDQVSVAVDSTAGVVYAASNDLSSPSLFVVSAATNSVTRTIPLAGMPATSAVDPSTGTVYVGQRTISNKTSVAVVPRGAASVAANITIPAQAQSLDVDPTAGRLYAAVAQPFEGGAVNELLTISTASRSIVTTTPLSTPADVAVNTATGTAYVSGAKSGNTTVSAVRTLGVDRVAGSDRYAIAVAVSKRQFPGTAHVVYIASGMIYPDALSAGPAAAHGDGPLLLTAPGALPPSVAAEVARLKPATIVVAGGPASVSDAVLTKLRATVPSATVARVAGADRYSTSRAVVSRAFATASTVYVASGANFPDALSAGGVAGANGVPVLLVNGAAGSVDSATAKVLSTLKAKSVVLVGGTGSLSPGVATSLTRAGYAVTRLAGPDRYSTAVAVNGKAYKHASTAIIASGTGFSDALSATSWAGTTASPLYLAPSNCVPRGVLSGLGRLGTGTVTLVGGTATLTAKVADLVPCTF</sequence>
<accession>A0A9W6HCP9</accession>
<feature type="signal peptide" evidence="1">
    <location>
        <begin position="1"/>
        <end position="33"/>
    </location>
</feature>
<dbReference type="Gene3D" id="3.40.50.12090">
    <property type="match status" value="2"/>
</dbReference>
<evidence type="ECO:0008006" key="4">
    <source>
        <dbReference type="Google" id="ProtNLM"/>
    </source>
</evidence>
<proteinExistence type="predicted"/>
<protein>
    <recommendedName>
        <fullName evidence="4">Cell wall-binding repeat-containing protein</fullName>
    </recommendedName>
</protein>
<dbReference type="RefSeq" id="WP_271177993.1">
    <property type="nucleotide sequence ID" value="NZ_BAAAJO010000001.1"/>
</dbReference>
<dbReference type="AlphaFoldDB" id="A0A9W6HCP9"/>
<dbReference type="EMBL" id="BSEN01000014">
    <property type="protein sequence ID" value="GLJ77348.1"/>
    <property type="molecule type" value="Genomic_DNA"/>
</dbReference>
<evidence type="ECO:0000256" key="1">
    <source>
        <dbReference type="SAM" id="SignalP"/>
    </source>
</evidence>
<keyword evidence="1" id="KW-0732">Signal</keyword>
<dbReference type="InterPro" id="IPR015943">
    <property type="entry name" value="WD40/YVTN_repeat-like_dom_sf"/>
</dbReference>
<dbReference type="Proteomes" id="UP001142372">
    <property type="component" value="Unassembled WGS sequence"/>
</dbReference>
<dbReference type="InterPro" id="IPR011048">
    <property type="entry name" value="Haem_d1_sf"/>
</dbReference>
<evidence type="ECO:0000313" key="3">
    <source>
        <dbReference type="Proteomes" id="UP001142372"/>
    </source>
</evidence>
<name>A0A9W6HCP9_9MICO</name>
<dbReference type="InterPro" id="IPR051922">
    <property type="entry name" value="Bact_Sporulation_Assoc"/>
</dbReference>
<feature type="chain" id="PRO_5040913316" description="Cell wall-binding repeat-containing protein" evidence="1">
    <location>
        <begin position="34"/>
        <end position="676"/>
    </location>
</feature>
<reference evidence="2" key="1">
    <citation type="journal article" date="2014" name="Int. J. Syst. Evol. Microbiol.">
        <title>Complete genome sequence of Corynebacterium casei LMG S-19264T (=DSM 44701T), isolated from a smear-ripened cheese.</title>
        <authorList>
            <consortium name="US DOE Joint Genome Institute (JGI-PGF)"/>
            <person name="Walter F."/>
            <person name="Albersmeier A."/>
            <person name="Kalinowski J."/>
            <person name="Ruckert C."/>
        </authorList>
    </citation>
    <scope>NUCLEOTIDE SEQUENCE</scope>
    <source>
        <strain evidence="2">VKM Ac-1401</strain>
    </source>
</reference>
<reference evidence="2" key="2">
    <citation type="submission" date="2023-01" db="EMBL/GenBank/DDBJ databases">
        <authorList>
            <person name="Sun Q."/>
            <person name="Evtushenko L."/>
        </authorList>
    </citation>
    <scope>NUCLEOTIDE SEQUENCE</scope>
    <source>
        <strain evidence="2">VKM Ac-1401</strain>
    </source>
</reference>
<comment type="caution">
    <text evidence="2">The sequence shown here is derived from an EMBL/GenBank/DDBJ whole genome shotgun (WGS) entry which is preliminary data.</text>
</comment>
<organism evidence="2 3">
    <name type="scientific">Leifsonia poae</name>
    <dbReference type="NCBI Taxonomy" id="110933"/>
    <lineage>
        <taxon>Bacteria</taxon>
        <taxon>Bacillati</taxon>
        <taxon>Actinomycetota</taxon>
        <taxon>Actinomycetes</taxon>
        <taxon>Micrococcales</taxon>
        <taxon>Microbacteriaceae</taxon>
        <taxon>Leifsonia</taxon>
    </lineage>
</organism>
<dbReference type="Gene3D" id="2.130.10.10">
    <property type="entry name" value="YVTN repeat-like/Quinoprotein amine dehydrogenase"/>
    <property type="match status" value="2"/>
</dbReference>
<evidence type="ECO:0000313" key="2">
    <source>
        <dbReference type="EMBL" id="GLJ77348.1"/>
    </source>
</evidence>
<gene>
    <name evidence="2" type="ORF">GCM10017584_29220</name>
</gene>
<dbReference type="PANTHER" id="PTHR30032">
    <property type="entry name" value="N-ACETYLMURAMOYL-L-ALANINE AMIDASE-RELATED"/>
    <property type="match status" value="1"/>
</dbReference>
<dbReference type="InterPro" id="IPR007253">
    <property type="entry name" value="Cell_wall-bd_2"/>
</dbReference>